<sequence>MGVILGPPEVYKPPATAAGSESSGSDSESFMDGMEKNFNHSDKDSDSPPMGLTQNNSLTYLSTKNPCLDFFYQIVPGTPRLTIHESLRRSWDHNPLTTLKLICNLRGLRGTGKSDREGYYASALWLHGLHPKTLACNLREMAKFGYFKDFPELLYRLMEGEEVRKIRKIRHERNKSTMKRKRRRYVAPDEKKKQPLTEAQREARVLANQAKHMAQKAAASRARESAKAEKAKKAILRYKHDPDYRYLHDSISDLFAEFLKKDLEALNQTGSPLISLAAKWCPSLNSPFERSTLLCESIARKIFPKEQHPEYQTLEESQYAYRVRDRLRKEVLVPLRKALQLPEVYMGAQKWGSIPYNRVPSLAMKAYEKKFLKHDKDRFEEYLNDVKSGNAKIAAGVLLPHEIIKSLGEDGTGSSVAEAQWRRMVDDLTKRGKLKNCLAVCDVSCSGLSMVQGDVSLAMGLLVSELSEEPWKGRLITFSTKPKLHKIKGDTLLSKVDSVKKMKSGTRPDFQRVFDAILEVAVKGNLSEDQMIKRLFVFSGMDFKHALSMRDESSDEEGDDVFKVRMRMRRMMGRPRMMDWETDYEAIERKFKEKGYGNCIPEMVFWNLSDSKSTPVVGNQKGVALVSGHAKNMLKTFLEGDGVIDPLTIMESAISREEYSNLAVFD</sequence>
<evidence type="ECO:0000313" key="4">
    <source>
        <dbReference type="EMBL" id="CAH9051991.1"/>
    </source>
</evidence>
<dbReference type="PANTHER" id="PTHR31373">
    <property type="entry name" value="OS06G0652100 PROTEIN"/>
    <property type="match status" value="1"/>
</dbReference>
<feature type="compositionally biased region" description="Basic residues" evidence="1">
    <location>
        <begin position="174"/>
        <end position="185"/>
    </location>
</feature>
<dbReference type="InterPro" id="IPR011205">
    <property type="entry name" value="UCP015417_vWA"/>
</dbReference>
<keyword evidence="5" id="KW-1185">Reference proteome</keyword>
<gene>
    <name evidence="4" type="ORF">CEPIT_LOCUS312</name>
</gene>
<dbReference type="InterPro" id="IPR058580">
    <property type="entry name" value="DUF2828"/>
</dbReference>
<organism evidence="4 5">
    <name type="scientific">Cuscuta epithymum</name>
    <dbReference type="NCBI Taxonomy" id="186058"/>
    <lineage>
        <taxon>Eukaryota</taxon>
        <taxon>Viridiplantae</taxon>
        <taxon>Streptophyta</taxon>
        <taxon>Embryophyta</taxon>
        <taxon>Tracheophyta</taxon>
        <taxon>Spermatophyta</taxon>
        <taxon>Magnoliopsida</taxon>
        <taxon>eudicotyledons</taxon>
        <taxon>Gunneridae</taxon>
        <taxon>Pentapetalae</taxon>
        <taxon>asterids</taxon>
        <taxon>lamiids</taxon>
        <taxon>Solanales</taxon>
        <taxon>Convolvulaceae</taxon>
        <taxon>Cuscuteae</taxon>
        <taxon>Cuscuta</taxon>
        <taxon>Cuscuta subgen. Cuscuta</taxon>
    </lineage>
</organism>
<feature type="compositionally biased region" description="Basic and acidic residues" evidence="1">
    <location>
        <begin position="186"/>
        <end position="198"/>
    </location>
</feature>
<evidence type="ECO:0000259" key="2">
    <source>
        <dbReference type="Pfam" id="PF11443"/>
    </source>
</evidence>
<dbReference type="Proteomes" id="UP001152523">
    <property type="component" value="Unassembled WGS sequence"/>
</dbReference>
<feature type="compositionally biased region" description="Basic and acidic residues" evidence="1">
    <location>
        <begin position="33"/>
        <end position="46"/>
    </location>
</feature>
<dbReference type="AlphaFoldDB" id="A0AAV0BVE7"/>
<dbReference type="Pfam" id="PF11443">
    <property type="entry name" value="DUF2828"/>
    <property type="match status" value="1"/>
</dbReference>
<protein>
    <submittedName>
        <fullName evidence="4">Uncharacterized protein</fullName>
    </submittedName>
</protein>
<name>A0AAV0BVE7_9ASTE</name>
<feature type="compositionally biased region" description="Low complexity" evidence="1">
    <location>
        <begin position="19"/>
        <end position="28"/>
    </location>
</feature>
<dbReference type="EMBL" id="CAMAPF010000004">
    <property type="protein sequence ID" value="CAH9051991.1"/>
    <property type="molecule type" value="Genomic_DNA"/>
</dbReference>
<evidence type="ECO:0000256" key="1">
    <source>
        <dbReference type="SAM" id="MobiDB-lite"/>
    </source>
</evidence>
<dbReference type="PANTHER" id="PTHR31373:SF17">
    <property type="entry name" value="OS06G0652100 PROTEIN"/>
    <property type="match status" value="1"/>
</dbReference>
<accession>A0AAV0BVE7</accession>
<feature type="region of interest" description="Disordered" evidence="1">
    <location>
        <begin position="1"/>
        <end position="56"/>
    </location>
</feature>
<evidence type="ECO:0000259" key="3">
    <source>
        <dbReference type="Pfam" id="PF25043"/>
    </source>
</evidence>
<reference evidence="4" key="1">
    <citation type="submission" date="2022-07" db="EMBL/GenBank/DDBJ databases">
        <authorList>
            <person name="Macas J."/>
            <person name="Novak P."/>
            <person name="Neumann P."/>
        </authorList>
    </citation>
    <scope>NUCLEOTIDE SEQUENCE</scope>
</reference>
<feature type="domain" description="DUF2828" evidence="2">
    <location>
        <begin position="53"/>
        <end position="434"/>
    </location>
</feature>
<proteinExistence type="predicted"/>
<dbReference type="PIRSF" id="PIRSF015417">
    <property type="entry name" value="T31B5_30_vWA"/>
    <property type="match status" value="1"/>
</dbReference>
<comment type="caution">
    <text evidence="4">The sequence shown here is derived from an EMBL/GenBank/DDBJ whole genome shotgun (WGS) entry which is preliminary data.</text>
</comment>
<dbReference type="InterPro" id="IPR056690">
    <property type="entry name" value="DUF7788"/>
</dbReference>
<feature type="domain" description="DUF7788" evidence="3">
    <location>
        <begin position="436"/>
        <end position="645"/>
    </location>
</feature>
<dbReference type="Pfam" id="PF25043">
    <property type="entry name" value="DUF7788"/>
    <property type="match status" value="1"/>
</dbReference>
<evidence type="ECO:0000313" key="5">
    <source>
        <dbReference type="Proteomes" id="UP001152523"/>
    </source>
</evidence>
<feature type="region of interest" description="Disordered" evidence="1">
    <location>
        <begin position="174"/>
        <end position="198"/>
    </location>
</feature>